<gene>
    <name evidence="2" type="ORF">RHS01_09198</name>
</gene>
<feature type="region of interest" description="Disordered" evidence="1">
    <location>
        <begin position="197"/>
        <end position="227"/>
    </location>
</feature>
<organism evidence="2 3">
    <name type="scientific">Rhizoctonia solani</name>
    <dbReference type="NCBI Taxonomy" id="456999"/>
    <lineage>
        <taxon>Eukaryota</taxon>
        <taxon>Fungi</taxon>
        <taxon>Dikarya</taxon>
        <taxon>Basidiomycota</taxon>
        <taxon>Agaricomycotina</taxon>
        <taxon>Agaricomycetes</taxon>
        <taxon>Cantharellales</taxon>
        <taxon>Ceratobasidiaceae</taxon>
        <taxon>Rhizoctonia</taxon>
    </lineage>
</organism>
<evidence type="ECO:0000256" key="1">
    <source>
        <dbReference type="SAM" id="MobiDB-lite"/>
    </source>
</evidence>
<accession>A0A8H7M3U7</accession>
<sequence length="390" mass="43443">MLTQRLSWLVAPGRVLDLSRESSCWFVGFVVDPRQRRLRVRILILIRVRHAFGLFERTYDTSFQSTDDADAEGNTDLRTIQHVCACIAGRAWCLLFDHYAIAAWFRFPQCIRIFSRHEPAIRPLPALPPSTPSCEHDTASLLSVDEAPLGSAGAPVRDPVEENSCLGDRTVNVLAPPRDGFQIRTYLAMGPRLIPSYSRQRRRQRHRSRRLHYTPPRPHPPLRPSSPPRLELELGLDTAIPDHTVQAVAARPAEQEKTPTVSGLAQVWRSPMLVVLCPADDRAHQERGTVYEEWKCGERGQYHHHRGPHIARPQCKQRTKTRKHNDGMFRSPSPSSGPGAVGMRKAASAGAGPIVSAASNDLSSSAAGSSTETPALSCDKQMHWLSLPNL</sequence>
<dbReference type="AlphaFoldDB" id="A0A8H7M3U7"/>
<comment type="caution">
    <text evidence="2">The sequence shown here is derived from an EMBL/GenBank/DDBJ whole genome shotgun (WGS) entry which is preliminary data.</text>
</comment>
<name>A0A8H7M3U7_9AGAM</name>
<feature type="compositionally biased region" description="Pro residues" evidence="1">
    <location>
        <begin position="215"/>
        <end position="227"/>
    </location>
</feature>
<protein>
    <submittedName>
        <fullName evidence="2">Uncharacterized protein</fullName>
    </submittedName>
</protein>
<reference evidence="2" key="1">
    <citation type="submission" date="2020-09" db="EMBL/GenBank/DDBJ databases">
        <title>Comparative genome analyses of four rice-infecting Rhizoctonia solani isolates reveal extensive enrichment of homogalacturonan modification genes.</title>
        <authorList>
            <person name="Lee D.-Y."/>
            <person name="Jeon J."/>
            <person name="Kim K.-T."/>
            <person name="Cheong K."/>
            <person name="Song H."/>
            <person name="Choi G."/>
            <person name="Ko J."/>
            <person name="Opiyo S.O."/>
            <person name="Zuo S."/>
            <person name="Madhav S."/>
            <person name="Lee Y.-H."/>
            <person name="Wang G.-L."/>
        </authorList>
    </citation>
    <scope>NUCLEOTIDE SEQUENCE</scope>
    <source>
        <strain evidence="2">AG1-IA B2</strain>
    </source>
</reference>
<dbReference type="Proteomes" id="UP000614334">
    <property type="component" value="Unassembled WGS sequence"/>
</dbReference>
<dbReference type="EMBL" id="JACYCF010000019">
    <property type="protein sequence ID" value="KAF8750803.1"/>
    <property type="molecule type" value="Genomic_DNA"/>
</dbReference>
<evidence type="ECO:0000313" key="3">
    <source>
        <dbReference type="Proteomes" id="UP000614334"/>
    </source>
</evidence>
<feature type="region of interest" description="Disordered" evidence="1">
    <location>
        <begin position="302"/>
        <end position="347"/>
    </location>
</feature>
<evidence type="ECO:0000313" key="2">
    <source>
        <dbReference type="EMBL" id="KAF8750803.1"/>
    </source>
</evidence>
<feature type="compositionally biased region" description="Basic residues" evidence="1">
    <location>
        <begin position="199"/>
        <end position="212"/>
    </location>
</feature>
<proteinExistence type="predicted"/>
<feature type="compositionally biased region" description="Basic residues" evidence="1">
    <location>
        <begin position="302"/>
        <end position="323"/>
    </location>
</feature>